<dbReference type="InterPro" id="IPR003423">
    <property type="entry name" value="OMP_efflux"/>
</dbReference>
<protein>
    <submittedName>
        <fullName evidence="3">Outer membrane protein, cobalt-zinc-cadmium efflux system</fullName>
    </submittedName>
</protein>
<dbReference type="EMBL" id="FOIB01000005">
    <property type="protein sequence ID" value="SEU14882.1"/>
    <property type="molecule type" value="Genomic_DNA"/>
</dbReference>
<evidence type="ECO:0000256" key="1">
    <source>
        <dbReference type="ARBA" id="ARBA00007613"/>
    </source>
</evidence>
<dbReference type="Proteomes" id="UP000183760">
    <property type="component" value="Unassembled WGS sequence"/>
</dbReference>
<keyword evidence="4" id="KW-1185">Reference proteome</keyword>
<dbReference type="PANTHER" id="PTHR30203">
    <property type="entry name" value="OUTER MEMBRANE CATION EFFLUX PROTEIN"/>
    <property type="match status" value="1"/>
</dbReference>
<dbReference type="PANTHER" id="PTHR30203:SF24">
    <property type="entry name" value="BLR4935 PROTEIN"/>
    <property type="match status" value="1"/>
</dbReference>
<accession>A0ABY1CL04</accession>
<reference evidence="3 4" key="1">
    <citation type="submission" date="2016-10" db="EMBL/GenBank/DDBJ databases">
        <authorList>
            <person name="Varghese N."/>
            <person name="Submissions S."/>
        </authorList>
    </citation>
    <scope>NUCLEOTIDE SEQUENCE [LARGE SCALE GENOMIC DNA]</scope>
    <source>
        <strain evidence="3 4">DSM 16525</strain>
    </source>
</reference>
<gene>
    <name evidence="3" type="ORF">SAMN05443572_105314</name>
</gene>
<dbReference type="Gene3D" id="1.20.1600.10">
    <property type="entry name" value="Outer membrane efflux proteins (OEP)"/>
    <property type="match status" value="1"/>
</dbReference>
<evidence type="ECO:0000256" key="2">
    <source>
        <dbReference type="SAM" id="SignalP"/>
    </source>
</evidence>
<dbReference type="Pfam" id="PF02321">
    <property type="entry name" value="OEP"/>
    <property type="match status" value="2"/>
</dbReference>
<comment type="similarity">
    <text evidence="1">Belongs to the outer membrane factor (OMF) (TC 1.B.17) family.</text>
</comment>
<feature type="signal peptide" evidence="2">
    <location>
        <begin position="1"/>
        <end position="21"/>
    </location>
</feature>
<proteinExistence type="inferred from homology"/>
<comment type="caution">
    <text evidence="3">The sequence shown here is derived from an EMBL/GenBank/DDBJ whole genome shotgun (WGS) entry which is preliminary data.</text>
</comment>
<organism evidence="3 4">
    <name type="scientific">Myxococcus fulvus</name>
    <dbReference type="NCBI Taxonomy" id="33"/>
    <lineage>
        <taxon>Bacteria</taxon>
        <taxon>Pseudomonadati</taxon>
        <taxon>Myxococcota</taxon>
        <taxon>Myxococcia</taxon>
        <taxon>Myxococcales</taxon>
        <taxon>Cystobacterineae</taxon>
        <taxon>Myxococcaceae</taxon>
        <taxon>Myxococcus</taxon>
    </lineage>
</organism>
<feature type="chain" id="PRO_5045070093" evidence="2">
    <location>
        <begin position="22"/>
        <end position="421"/>
    </location>
</feature>
<name>A0ABY1CL04_MYXFU</name>
<dbReference type="RefSeq" id="WP_046714546.1">
    <property type="nucleotide sequence ID" value="NZ_BJXR01000031.1"/>
</dbReference>
<sequence length="421" mass="45598">MRRLVSMWGLCWALTSVGARAEEPAAVVPPEVITLPQALELLSKDSPWMAAEKARVDVARTERIAAGILPNPSFNYGGQRLLHGANTGSSMSHQFTVEQPLLLFGQRGVRRELAERSVAAEKARVTASLAERELSVREAFASLLSSQEALRLLEETSVDLGRVEKVVKGRAAAGDSSRYDVERIEVEGRTLEVEVLNAKASVDDAAGRLAALLGRPGWSPRAAGTLGATGALPELGRLWEASVQHRPSLVAARQRQSVARGGLAVAKRERMPVPSLEAGAVVTRREDSTMGYLGLSLPMPLFDRNQGAIARASAEVDAETRTLDAEVAEARAELSRAHAVLAGRHRALATLERDVVERLPTLRRMAEDAYREGRGSILELLDAFRSLKDLRLQHLEQREAVQQAEAAVLFASGLETLTQAP</sequence>
<evidence type="ECO:0000313" key="3">
    <source>
        <dbReference type="EMBL" id="SEU14882.1"/>
    </source>
</evidence>
<evidence type="ECO:0000313" key="4">
    <source>
        <dbReference type="Proteomes" id="UP000183760"/>
    </source>
</evidence>
<dbReference type="SUPFAM" id="SSF56954">
    <property type="entry name" value="Outer membrane efflux proteins (OEP)"/>
    <property type="match status" value="1"/>
</dbReference>
<dbReference type="InterPro" id="IPR010131">
    <property type="entry name" value="MdtP/NodT-like"/>
</dbReference>
<keyword evidence="2" id="KW-0732">Signal</keyword>